<keyword evidence="1" id="KW-0843">Virulence</keyword>
<evidence type="ECO:0000259" key="3">
    <source>
        <dbReference type="Pfam" id="PF18413"/>
    </source>
</evidence>
<feature type="domain" description="Tc toxin complex TcA C-terminal TcB-binding" evidence="2">
    <location>
        <begin position="2013"/>
        <end position="2144"/>
    </location>
</feature>
<dbReference type="InterPro" id="IPR046839">
    <property type="entry name" value="ABC_toxin_N"/>
</dbReference>
<dbReference type="Pfam" id="PF18276">
    <property type="entry name" value="TcA_TcB_BD"/>
    <property type="match status" value="1"/>
</dbReference>
<evidence type="ECO:0000256" key="1">
    <source>
        <dbReference type="ARBA" id="ARBA00023026"/>
    </source>
</evidence>
<reference evidence="5" key="1">
    <citation type="submission" date="2016-07" db="EMBL/GenBank/DDBJ databases">
        <title>New class B carbapenemase carried by novel plasmid in Pseudomonas putida enviromental strain in eastern Amazonia.</title>
        <authorList>
            <person name="Souza C.O."/>
            <person name="Lima K.V."/>
            <person name="Brasiliense D.M."/>
            <person name="Perez-Chaparro P.J."/>
            <person name="Mamizuka E.M."/>
            <person name="Lima M.O."/>
            <person name="Lima L.N."/>
            <person name="McCulloch J.A."/>
        </authorList>
    </citation>
    <scope>NUCLEOTIDE SEQUENCE [LARGE SCALE GENOMIC DNA]</scope>
    <source>
        <strain evidence="5">IEC33019</strain>
    </source>
</reference>
<sequence length="2320" mass="257489">MFSPAAYLVALYREATVLYPEGNPWHIDSRRPDLKRLVLSQANLDTPVGALRLSNAILTQRARAVLAQANVDDAVSDDDVLKALASHVNSIGTPYHHHHQTLRQVQIQKDPDFEQMLAAPCVIERWPSAAMAAIYYDIPPALQALLTDPVTLENANERFTYYFPGHTPQTLLQPIRLRNWFALTDAELQAFIGNADDPAFGGAVAVTDLSAEDEPVDDATRASYFALNLNKRVRLYKATGMEPQVLEDIIQRVDPQQITHRTLTVLLRTSLLMKRYGISHEQALALDKGPVSQIAAPGRMSHFDRLFNDPPLVEGGLTVGNTAFQLHPQHAAEQAQIKDTLKRACGTDDEGLYELGLILAASQGQALTLTTEARYLFGLYTLSLWARLHGLAPAELRQLLDMMGLPSALHTEDATVWQALLERLHATVRWLRARGWSVADLKLMTRDVTHIPASTEITNLLNDMKAVIVNAPLPEAPTAQDYGRAITPLLASAFSLSGETAAQALLRWSTRAQPGGLTWEQAWRILEQDAPDEAGMRAVVAFAYGLVQMALIVHGTGLSADALALMVERPQTLTNAAAEDEEGTTTLACNLDTVMALADFSDWLKALPDPAGEGGAVLGALGDPQGISPMLLARVAGLPEAAVFQAATLAVGDTAQVPHLTSWPAIVVVRQWVTLAAAFGVMPNTLESMFRLDATQDIPATWAQWGAVADAFKAGLTSSQAKEAQAAVEAPLSRALAGVFTVGQNPNLEVLNQHLLLDSLNSAQVTTTRIAEATAALQMFIHRTLSRPEDKNALRQGVLDREFFRQWTRWNARYATWSAGQMLMYYPENYIDPTTRLGQTKAMDEMLQVLGQAQINTDTVGDAFQGYLSAFEEVANLEVVSGYHDSRDADRGKSWFIGVSRGEPREYWWRSVDEAKRGPDGQLPANAWTGWTKIDLAAQVQGRMIRPVVYRERLYLMWVERQEHVIARDAQGKPTQYEWRWSYKLSWLRYDGSWSAPLDYPLPADDIQRLEGEGQAKAPLSLFLSAQPGRNTLLVGIYDHDTVRGRQITDFAGLEIFEDLRSRPASIASMLSHVSHWLDTPGRTGMCAVFDGEAMPVAREQMPPDHDSPVPALFAKFDAVLKHVTVVDVSEQDGTYSLSLDTLLTVEANRPEVENIWVRELIAQYRHLGFEGEQIPALARSDKGVFLVREEDGQRFGYLCVSAARFEDFFPREHRYIREVYDSYSSWARGTFDHVTTPQGRAYMGRFPVGNGDLIGRYINFRQNNEIVVPKFPLKVADLLEHPTGFGEDRITPKRYVESIGRVPAREIKRTTFSVDGQVQWDDTASTDIDLSRGPQQVGFTSVMPIGRLNDWRGKQEGLHRVTFQFGTGHVRHYSIQVYREADTLKTAVIQTHDSGAQFLARKGWVTRLNTLFARQLTERAISGIDTILSYDTQQIPEPGIGVGVRLTLPVYDKDYHGTDKSVQIWLCTDQAQRTLLWSGELSETQTVVAQVSFAPDAVRGNERAYHLETRYQGRHHTAEKGLSVVIQHATHEVVRSSDVGATKLDKRNIDSVLVLGRNATSLMDFQGANALYFWELFYYSPMMVMQRFLQEERFDLAEQWLKYVFNPAGYTVRGQYTSRMWNVRPLEEDTSWNDQPLKSLDPDAIAQNDPMHYRLNVFMRLLDITLGQGDSAYRKLERDSLAEAKVWYQRAQDLLGDSPWTVPDSAWGDPLLGQVASAETLDARMDALSLLAQGVRGEHKVRAATDTRFLPEANRVMLGYWETLRIRLHNLRHDLSLDGQPLSLPFYASPADPKALLAAAVAAQGGGERSLPEIKNLPALRFTPLLEGARAMAAQLIQFGGTLQNILERQDAEALAELLNTQGVELAASSVALQKQSLKELASERVTLEKTLEGVIIRRDYYRGLADENINARELHALNLSTTSQSIAAGAKVAFMAGAVLDALPNIFGLANGGHKPGRLCEAVGIGYTLYADALQIASDRVSKEEEYRRRYVEWRGEEKAAEREMGIIQSQLDTLSAREASMNMQIVHLQTQAAHAQAQMALLRGKFTGKAMYSWLRARLATIFYTYYDLTVSRCLMAQKALQWEKGDSTTYLRTGTWNGAWAGLLCGEGLMLALGQMEDAWVKWQKREMEVTRSVSLAQLFAGKLEGDAALGDVIEALVEGSIKEAKVAQLPLSGLTVAGSELAIQVGLKELGLAIDFKDKTRRVRSIAVSLPALLGPYQNVRARLRTDARHLPAGCEECAISHGMQDNGLFGGSGSDPHPRWGAEWLPFEGLNIALPSDPQDTTTLTLTFADAKGEQKALLQSLSDVILHVQYTVR</sequence>
<feature type="domain" description="Neuraminidase-like" evidence="3">
    <location>
        <begin position="877"/>
        <end position="1039"/>
    </location>
</feature>
<dbReference type="InterPro" id="IPR041079">
    <property type="entry name" value="Neuraminidase-like"/>
</dbReference>
<dbReference type="Pfam" id="PF03538">
    <property type="entry name" value="VRP1"/>
    <property type="match status" value="1"/>
</dbReference>
<organism evidence="5">
    <name type="scientific">Pseudomonas putida</name>
    <name type="common">Arthrobacter siderocapsulatus</name>
    <dbReference type="NCBI Taxonomy" id="303"/>
    <lineage>
        <taxon>Bacteria</taxon>
        <taxon>Pseudomonadati</taxon>
        <taxon>Pseudomonadota</taxon>
        <taxon>Gammaproteobacteria</taxon>
        <taxon>Pseudomonadales</taxon>
        <taxon>Pseudomonadaceae</taxon>
        <taxon>Pseudomonas</taxon>
    </lineage>
</organism>
<dbReference type="Pfam" id="PF18413">
    <property type="entry name" value="Neuraminidase"/>
    <property type="match status" value="1"/>
</dbReference>
<evidence type="ECO:0000259" key="4">
    <source>
        <dbReference type="Pfam" id="PF20220"/>
    </source>
</evidence>
<dbReference type="Pfam" id="PF20220">
    <property type="entry name" value="ABC_toxin_N"/>
    <property type="match status" value="1"/>
</dbReference>
<dbReference type="EMBL" id="CP016634">
    <property type="protein sequence ID" value="ANY86803.1"/>
    <property type="molecule type" value="Genomic_DNA"/>
</dbReference>
<protein>
    <submittedName>
        <fullName evidence="5">Insecticidal toxin</fullName>
    </submittedName>
</protein>
<evidence type="ECO:0000259" key="2">
    <source>
        <dbReference type="Pfam" id="PF18276"/>
    </source>
</evidence>
<name>A0A1B2F3Y0_PSEPU</name>
<accession>A0A1B2F3Y0</accession>
<gene>
    <name evidence="5" type="ORF">IEC33019_1235</name>
</gene>
<feature type="domain" description="ABC toxin N-terminal" evidence="4">
    <location>
        <begin position="748"/>
        <end position="846"/>
    </location>
</feature>
<evidence type="ECO:0000313" key="5">
    <source>
        <dbReference type="EMBL" id="ANY86803.1"/>
    </source>
</evidence>
<dbReference type="InterPro" id="IPR018003">
    <property type="entry name" value="Insecticidal_toxin/plasmid_vir"/>
</dbReference>
<proteinExistence type="predicted"/>
<dbReference type="InterPro" id="IPR040840">
    <property type="entry name" value="TcA_TcB_BD"/>
</dbReference>